<sequence length="253" mass="27042">MASIRADSQENILVLTIDNQPSRNAFTHAMTAKLGECLHQAENDPKTRCVVITGAGDRAFSSGHDLNEMLADRDNASDATLNAPFLQPRTMRTPTIVAINGHAHAAGFILSLACDIRVCEEHADFAAPGARIGLLPIGGQISWLPHIIPLGAAYEILATGRRVGAEEALRLGLVNHVVPSGAGVEKAMEIASAIAANSSNVIASIKVGLGILMRQGTDEAERFEWSEGRRLQSEPDAEEGMRAFLDKRSPNFS</sequence>
<dbReference type="Gene3D" id="3.90.226.10">
    <property type="entry name" value="2-enoyl-CoA Hydratase, Chain A, domain 1"/>
    <property type="match status" value="1"/>
</dbReference>
<dbReference type="Pfam" id="PF00378">
    <property type="entry name" value="ECH_1"/>
    <property type="match status" value="1"/>
</dbReference>
<dbReference type="Proteomes" id="UP001073227">
    <property type="component" value="Unassembled WGS sequence"/>
</dbReference>
<dbReference type="PANTHER" id="PTHR11941:SF54">
    <property type="entry name" value="ENOYL-COA HYDRATASE, MITOCHONDRIAL"/>
    <property type="match status" value="1"/>
</dbReference>
<dbReference type="SUPFAM" id="SSF52096">
    <property type="entry name" value="ClpP/crotonase"/>
    <property type="match status" value="1"/>
</dbReference>
<feature type="region of interest" description="Disordered" evidence="1">
    <location>
        <begin position="224"/>
        <end position="253"/>
    </location>
</feature>
<dbReference type="RefSeq" id="WP_267655081.1">
    <property type="nucleotide sequence ID" value="NZ_JAOVZR010000001.1"/>
</dbReference>
<name>A0ABT3ZCU9_9HYPH</name>
<organism evidence="2 3">
    <name type="scientific">Hoeflea algicola</name>
    <dbReference type="NCBI Taxonomy" id="2983763"/>
    <lineage>
        <taxon>Bacteria</taxon>
        <taxon>Pseudomonadati</taxon>
        <taxon>Pseudomonadota</taxon>
        <taxon>Alphaproteobacteria</taxon>
        <taxon>Hyphomicrobiales</taxon>
        <taxon>Rhizobiaceae</taxon>
        <taxon>Hoeflea</taxon>
    </lineage>
</organism>
<dbReference type="EMBL" id="JAOVZR010000001">
    <property type="protein sequence ID" value="MCY0149630.1"/>
    <property type="molecule type" value="Genomic_DNA"/>
</dbReference>
<evidence type="ECO:0000256" key="1">
    <source>
        <dbReference type="SAM" id="MobiDB-lite"/>
    </source>
</evidence>
<comment type="caution">
    <text evidence="2">The sequence shown here is derived from an EMBL/GenBank/DDBJ whole genome shotgun (WGS) entry which is preliminary data.</text>
</comment>
<proteinExistence type="predicted"/>
<dbReference type="CDD" id="cd06558">
    <property type="entry name" value="crotonase-like"/>
    <property type="match status" value="1"/>
</dbReference>
<evidence type="ECO:0000313" key="2">
    <source>
        <dbReference type="EMBL" id="MCY0149630.1"/>
    </source>
</evidence>
<dbReference type="InterPro" id="IPR029045">
    <property type="entry name" value="ClpP/crotonase-like_dom_sf"/>
</dbReference>
<reference evidence="2" key="1">
    <citation type="submission" date="2022-10" db="EMBL/GenBank/DDBJ databases">
        <title>Hoeflea sp. G2-23, isolated from marine algae.</title>
        <authorList>
            <person name="Kristyanto S."/>
            <person name="Kim J.M."/>
            <person name="Jeon C.O."/>
        </authorList>
    </citation>
    <scope>NUCLEOTIDE SEQUENCE</scope>
    <source>
        <strain evidence="2">G2-23</strain>
    </source>
</reference>
<protein>
    <submittedName>
        <fullName evidence="2">Enoyl-CoA hydratase/isomerase family protein</fullName>
    </submittedName>
</protein>
<dbReference type="PANTHER" id="PTHR11941">
    <property type="entry name" value="ENOYL-COA HYDRATASE-RELATED"/>
    <property type="match status" value="1"/>
</dbReference>
<dbReference type="InterPro" id="IPR001753">
    <property type="entry name" value="Enoyl-CoA_hydra/iso"/>
</dbReference>
<accession>A0ABT3ZCU9</accession>
<keyword evidence="3" id="KW-1185">Reference proteome</keyword>
<gene>
    <name evidence="2" type="ORF">OEG84_18435</name>
</gene>
<evidence type="ECO:0000313" key="3">
    <source>
        <dbReference type="Proteomes" id="UP001073227"/>
    </source>
</evidence>